<organism evidence="2 3">
    <name type="scientific">Actinopolyspora alba</name>
    <dbReference type="NCBI Taxonomy" id="673379"/>
    <lineage>
        <taxon>Bacteria</taxon>
        <taxon>Bacillati</taxon>
        <taxon>Actinomycetota</taxon>
        <taxon>Actinomycetes</taxon>
        <taxon>Actinopolysporales</taxon>
        <taxon>Actinopolysporaceae</taxon>
        <taxon>Actinopolyspora</taxon>
        <taxon>Actinopolyspora alba group</taxon>
    </lineage>
</organism>
<name>A0A1I2CN30_9ACTN</name>
<proteinExistence type="predicted"/>
<feature type="compositionally biased region" description="Basic and acidic residues" evidence="1">
    <location>
        <begin position="260"/>
        <end position="271"/>
    </location>
</feature>
<keyword evidence="3" id="KW-1185">Reference proteome</keyword>
<reference evidence="3" key="1">
    <citation type="submission" date="2016-10" db="EMBL/GenBank/DDBJ databases">
        <authorList>
            <person name="Varghese N."/>
            <person name="Submissions S."/>
        </authorList>
    </citation>
    <scope>NUCLEOTIDE SEQUENCE [LARGE SCALE GENOMIC DNA]</scope>
    <source>
        <strain evidence="3">DSM 45004</strain>
    </source>
</reference>
<dbReference type="AlphaFoldDB" id="A0A1I2CN30"/>
<feature type="compositionally biased region" description="Acidic residues" evidence="1">
    <location>
        <begin position="210"/>
        <end position="221"/>
    </location>
</feature>
<feature type="region of interest" description="Disordered" evidence="1">
    <location>
        <begin position="175"/>
        <end position="337"/>
    </location>
</feature>
<protein>
    <submittedName>
        <fullName evidence="2">Uncharacterized protein</fullName>
    </submittedName>
</protein>
<feature type="compositionally biased region" description="Polar residues" evidence="1">
    <location>
        <begin position="198"/>
        <end position="209"/>
    </location>
</feature>
<sequence>MDRVEDVSPHELRHAAVPNTTVDELTSINLLSLAVLTNFLRHAAEYGQTLTKLVRDAGSQGPRKSQISTAYNTLIERGYVGRVEFSYQRPAGSSTRSGQRATYQWTSRVPISHERIEEIIHRHTPGRYTLTPIDTGALDPTTGRPVYELRRVKVLSAEIYYYDGPRRIHADGLLSERIPGRGGKPKQKAQKAQKAQPSSDPSRKGNTGQDAEDSEESEEPSPESQNSTSGASTDDEGSSHLTPEVDSPEAGESTSIKNGPPDRDHPPENKELPPSLALGWPPDETPPPSEFRPDEDDQRCSGTDETNQAGLAGERSPAHARNHTEEPAVKAALAEDPNLSREDVETIIMRANPALNEGQAITRAAQLIKEYA</sequence>
<gene>
    <name evidence="2" type="ORF">SAMN04487819_1283</name>
</gene>
<accession>A0A1I2CN30</accession>
<evidence type="ECO:0000256" key="1">
    <source>
        <dbReference type="SAM" id="MobiDB-lite"/>
    </source>
</evidence>
<dbReference type="Proteomes" id="UP000198716">
    <property type="component" value="Unassembled WGS sequence"/>
</dbReference>
<dbReference type="EMBL" id="FOMZ01000028">
    <property type="protein sequence ID" value="SFE69532.1"/>
    <property type="molecule type" value="Genomic_DNA"/>
</dbReference>
<feature type="compositionally biased region" description="Polar residues" evidence="1">
    <location>
        <begin position="300"/>
        <end position="309"/>
    </location>
</feature>
<evidence type="ECO:0000313" key="3">
    <source>
        <dbReference type="Proteomes" id="UP000198716"/>
    </source>
</evidence>
<evidence type="ECO:0000313" key="2">
    <source>
        <dbReference type="EMBL" id="SFE69532.1"/>
    </source>
</evidence>
<dbReference type="RefSeq" id="WP_092930244.1">
    <property type="nucleotide sequence ID" value="NZ_FOMZ01000028.1"/>
</dbReference>